<feature type="domain" description="GST N-terminal" evidence="5">
    <location>
        <begin position="57"/>
        <end position="153"/>
    </location>
</feature>
<dbReference type="GO" id="GO:0004364">
    <property type="term" value="F:glutathione transferase activity"/>
    <property type="evidence" value="ECO:0007669"/>
    <property type="project" value="InterPro"/>
</dbReference>
<dbReference type="InterPro" id="IPR047047">
    <property type="entry name" value="GST_Omega-like_C"/>
</dbReference>
<feature type="binding site" evidence="2">
    <location>
        <begin position="143"/>
        <end position="144"/>
    </location>
    <ligand>
        <name>glutathione</name>
        <dbReference type="ChEBI" id="CHEBI:57925"/>
    </ligand>
</feature>
<dbReference type="InterPro" id="IPR040079">
    <property type="entry name" value="Glutathione_S-Trfase"/>
</dbReference>
<dbReference type="EMBL" id="RIBY02000502">
    <property type="protein sequence ID" value="KAH9841290.1"/>
    <property type="molecule type" value="Genomic_DNA"/>
</dbReference>
<dbReference type="InterPro" id="IPR016639">
    <property type="entry name" value="GST_Omega/GSH"/>
</dbReference>
<reference evidence="6 7" key="1">
    <citation type="journal article" date="2018" name="IMA Fungus">
        <title>IMA Genome-F 10: Nine draft genome sequences of Claviceps purpurea s.lat., including C. arundinis, C. humidiphila, and C. cf. spartinae, pseudomolecules for the pitch canker pathogen Fusarium circinatum, draft genome of Davidsoniella eucalypti, Grosmannia galeiformis, Quambalaria eucalypti, and Teratosphaeria destructans.</title>
        <authorList>
            <person name="Wingfield B.D."/>
            <person name="Liu M."/>
            <person name="Nguyen H.D."/>
            <person name="Lane F.A."/>
            <person name="Morgan S.W."/>
            <person name="De Vos L."/>
            <person name="Wilken P.M."/>
            <person name="Duong T.A."/>
            <person name="Aylward J."/>
            <person name="Coetzee M.P."/>
            <person name="Dadej K."/>
            <person name="De Beer Z.W."/>
            <person name="Findlay W."/>
            <person name="Havenga M."/>
            <person name="Kolarik M."/>
            <person name="Menzies J.G."/>
            <person name="Naidoo K."/>
            <person name="Pochopski O."/>
            <person name="Shoukouhi P."/>
            <person name="Santana Q.C."/>
            <person name="Seifert K.A."/>
            <person name="Soal N."/>
            <person name="Steenkamp E.T."/>
            <person name="Tatham C.T."/>
            <person name="van der Nest M.A."/>
            <person name="Wingfield M.J."/>
        </authorList>
    </citation>
    <scope>NUCLEOTIDE SEQUENCE [LARGE SCALE GENOMIC DNA]</scope>
    <source>
        <strain evidence="6">CMW44962</strain>
    </source>
</reference>
<protein>
    <submittedName>
        <fullName evidence="6">Glutathione S-transferase omega-like 2</fullName>
    </submittedName>
</protein>
<dbReference type="Gene3D" id="3.40.30.10">
    <property type="entry name" value="Glutaredoxin"/>
    <property type="match status" value="1"/>
</dbReference>
<feature type="compositionally biased region" description="Basic and acidic residues" evidence="4">
    <location>
        <begin position="10"/>
        <end position="24"/>
    </location>
</feature>
<dbReference type="AlphaFoldDB" id="A0A9W7W5S2"/>
<dbReference type="SFLD" id="SFLDS00019">
    <property type="entry name" value="Glutathione_Transferase_(cytos"/>
    <property type="match status" value="1"/>
</dbReference>
<feature type="active site" description="Proton donor/acceptor" evidence="1">
    <location>
        <position position="198"/>
    </location>
</feature>
<feature type="active site" description="Nucleophile" evidence="1">
    <location>
        <position position="57"/>
    </location>
</feature>
<organism evidence="6 7">
    <name type="scientific">Teratosphaeria destructans</name>
    <dbReference type="NCBI Taxonomy" id="418781"/>
    <lineage>
        <taxon>Eukaryota</taxon>
        <taxon>Fungi</taxon>
        <taxon>Dikarya</taxon>
        <taxon>Ascomycota</taxon>
        <taxon>Pezizomycotina</taxon>
        <taxon>Dothideomycetes</taxon>
        <taxon>Dothideomycetidae</taxon>
        <taxon>Mycosphaerellales</taxon>
        <taxon>Teratosphaeriaceae</taxon>
        <taxon>Teratosphaeria</taxon>
    </lineage>
</organism>
<evidence type="ECO:0000256" key="2">
    <source>
        <dbReference type="PIRSR" id="PIRSR015753-2"/>
    </source>
</evidence>
<feature type="region of interest" description="Disordered" evidence="4">
    <location>
        <begin position="1"/>
        <end position="24"/>
    </location>
</feature>
<dbReference type="SUPFAM" id="SSF47616">
    <property type="entry name" value="GST C-terminal domain-like"/>
    <property type="match status" value="1"/>
</dbReference>
<feature type="site" description="Lowers pKa of active site Cys" evidence="3">
    <location>
        <position position="309"/>
    </location>
</feature>
<evidence type="ECO:0000256" key="1">
    <source>
        <dbReference type="PIRSR" id="PIRSR015753-1"/>
    </source>
</evidence>
<dbReference type="GO" id="GO:0005737">
    <property type="term" value="C:cytoplasm"/>
    <property type="evidence" value="ECO:0007669"/>
    <property type="project" value="TreeGrafter"/>
</dbReference>
<dbReference type="PANTHER" id="PTHR32419:SF25">
    <property type="entry name" value="GLUTATHIONE S-TRANSFERASE (EUROFUNG)"/>
    <property type="match status" value="1"/>
</dbReference>
<feature type="binding site" evidence="2">
    <location>
        <begin position="125"/>
        <end position="128"/>
    </location>
    <ligand>
        <name>glutathione</name>
        <dbReference type="ChEBI" id="CHEBI:57925"/>
    </ligand>
</feature>
<feature type="binding site" evidence="2">
    <location>
        <position position="90"/>
    </location>
    <ligand>
        <name>glutathione</name>
        <dbReference type="ChEBI" id="CHEBI:57925"/>
    </ligand>
</feature>
<comment type="caution">
    <text evidence="6">The sequence shown here is derived from an EMBL/GenBank/DDBJ whole genome shotgun (WGS) entry which is preliminary data.</text>
</comment>
<dbReference type="InterPro" id="IPR004045">
    <property type="entry name" value="Glutathione_S-Trfase_N"/>
</dbReference>
<evidence type="ECO:0000256" key="4">
    <source>
        <dbReference type="SAM" id="MobiDB-lite"/>
    </source>
</evidence>
<dbReference type="PIRSF" id="PIRSF015753">
    <property type="entry name" value="GST"/>
    <property type="match status" value="1"/>
</dbReference>
<dbReference type="Pfam" id="PF13409">
    <property type="entry name" value="GST_N_2"/>
    <property type="match status" value="1"/>
</dbReference>
<dbReference type="SUPFAM" id="SSF52833">
    <property type="entry name" value="Thioredoxin-like"/>
    <property type="match status" value="1"/>
</dbReference>
<evidence type="ECO:0000259" key="5">
    <source>
        <dbReference type="Pfam" id="PF13409"/>
    </source>
</evidence>
<dbReference type="Proteomes" id="UP001138500">
    <property type="component" value="Unassembled WGS sequence"/>
</dbReference>
<evidence type="ECO:0000313" key="6">
    <source>
        <dbReference type="EMBL" id="KAH9841290.1"/>
    </source>
</evidence>
<dbReference type="PANTHER" id="PTHR32419">
    <property type="entry name" value="GLUTATHIONYL-HYDROQUINONE REDUCTASE"/>
    <property type="match status" value="1"/>
</dbReference>
<reference evidence="6 7" key="2">
    <citation type="journal article" date="2021" name="Curr. Genet.">
        <title>Genetic response to nitrogen starvation in the aggressive Eucalyptus foliar pathogen Teratosphaeria destructans.</title>
        <authorList>
            <person name="Havenga M."/>
            <person name="Wingfield B.D."/>
            <person name="Wingfield M.J."/>
            <person name="Dreyer L.L."/>
            <person name="Roets F."/>
            <person name="Aylward J."/>
        </authorList>
    </citation>
    <scope>NUCLEOTIDE SEQUENCE [LARGE SCALE GENOMIC DNA]</scope>
    <source>
        <strain evidence="6">CMW44962</strain>
    </source>
</reference>
<accession>A0A9W7W5S2</accession>
<dbReference type="SFLD" id="SFLDG01206">
    <property type="entry name" value="Xi.1"/>
    <property type="match status" value="1"/>
</dbReference>
<dbReference type="InterPro" id="IPR036249">
    <property type="entry name" value="Thioredoxin-like_sf"/>
</dbReference>
<dbReference type="CDD" id="cd03190">
    <property type="entry name" value="GST_C_Omega_like"/>
    <property type="match status" value="1"/>
</dbReference>
<sequence>MATKNGQTPLRDHRNQGDADGRFRREPSKFRNFISSAPGADFPPEKDRYVLYINFGCPWAHRTNLVRSLKGLESIIQLVVMDNKMGPEGWVFTPGKRLQDEKDPLYGFTKLKDLYLKADPEYQGRYTVPTLWDKKKETVVSNESSEIIRMFYEEFDDLLSEEMREKNKPDGGLLPPRLKDDIEAQNAWVYHDINNGVYKAGFAQAQEAYEENVTTLFASLDRMERIIGASEGPFIFGSNLTEADIRLYTTIVRFDVGYHTMFRCNLKMIRHDYPNIHHWLQHLYWDLSPDETRGAFRATTHFDAIKEGYAGASKSKIVPLGPVPDIIKPHGAA</sequence>
<dbReference type="Pfam" id="PF13410">
    <property type="entry name" value="GST_C_2"/>
    <property type="match status" value="1"/>
</dbReference>
<dbReference type="Gene3D" id="1.20.1050.10">
    <property type="match status" value="1"/>
</dbReference>
<keyword evidence="7" id="KW-1185">Reference proteome</keyword>
<evidence type="ECO:0000313" key="7">
    <source>
        <dbReference type="Proteomes" id="UP001138500"/>
    </source>
</evidence>
<dbReference type="SFLD" id="SFLDG01148">
    <property type="entry name" value="Xi_(cytGST)"/>
    <property type="match status" value="1"/>
</dbReference>
<gene>
    <name evidence="6" type="ORF">Tdes44962_MAKER07793</name>
</gene>
<evidence type="ECO:0000256" key="3">
    <source>
        <dbReference type="PIRSR" id="PIRSR015753-3"/>
    </source>
</evidence>
<feature type="site" description="Lowers pKa of active site Cys" evidence="3">
    <location>
        <position position="258"/>
    </location>
</feature>
<dbReference type="OrthoDB" id="2309723at2759"/>
<dbReference type="InterPro" id="IPR036282">
    <property type="entry name" value="Glutathione-S-Trfase_C_sf"/>
</dbReference>
<proteinExistence type="predicted"/>
<name>A0A9W7W5S2_9PEZI</name>